<gene>
    <name evidence="2" type="ORF">QJS10_CPB21g00476</name>
</gene>
<dbReference type="EMBL" id="JAUJYO010000021">
    <property type="protein sequence ID" value="KAK1284304.1"/>
    <property type="molecule type" value="Genomic_DNA"/>
</dbReference>
<feature type="region of interest" description="Disordered" evidence="1">
    <location>
        <begin position="1"/>
        <end position="68"/>
    </location>
</feature>
<sequence length="135" mass="15323">MIDSESLAPHQHQHGEQENQKHSNLQQRSEEGAKSQIEGVNQRQQDECEKQRHQYQPRETQVQGKKAEKTQLLSIVPEISKSVPLGSPLLTISGKILESKQSVKLSKKEKKKLLSLQLASNEAIESLEGHKQRKE</sequence>
<keyword evidence="3" id="KW-1185">Reference proteome</keyword>
<dbReference type="Proteomes" id="UP001180020">
    <property type="component" value="Unassembled WGS sequence"/>
</dbReference>
<accession>A0AAV9C6T7</accession>
<dbReference type="AlphaFoldDB" id="A0AAV9C6T7"/>
<evidence type="ECO:0000256" key="1">
    <source>
        <dbReference type="SAM" id="MobiDB-lite"/>
    </source>
</evidence>
<protein>
    <submittedName>
        <fullName evidence="2">Uncharacterized protein</fullName>
    </submittedName>
</protein>
<reference evidence="2" key="2">
    <citation type="submission" date="2023-06" db="EMBL/GenBank/DDBJ databases">
        <authorList>
            <person name="Ma L."/>
            <person name="Liu K.-W."/>
            <person name="Li Z."/>
            <person name="Hsiao Y.-Y."/>
            <person name="Qi Y."/>
            <person name="Fu T."/>
            <person name="Tang G."/>
            <person name="Zhang D."/>
            <person name="Sun W.-H."/>
            <person name="Liu D.-K."/>
            <person name="Li Y."/>
            <person name="Chen G.-Z."/>
            <person name="Liu X.-D."/>
            <person name="Liao X.-Y."/>
            <person name="Jiang Y.-T."/>
            <person name="Yu X."/>
            <person name="Hao Y."/>
            <person name="Huang J."/>
            <person name="Zhao X.-W."/>
            <person name="Ke S."/>
            <person name="Chen Y.-Y."/>
            <person name="Wu W.-L."/>
            <person name="Hsu J.-L."/>
            <person name="Lin Y.-F."/>
            <person name="Huang M.-D."/>
            <person name="Li C.-Y."/>
            <person name="Huang L."/>
            <person name="Wang Z.-W."/>
            <person name="Zhao X."/>
            <person name="Zhong W.-Y."/>
            <person name="Peng D.-H."/>
            <person name="Ahmad S."/>
            <person name="Lan S."/>
            <person name="Zhang J.-S."/>
            <person name="Tsai W.-C."/>
            <person name="Van De Peer Y."/>
            <person name="Liu Z.-J."/>
        </authorList>
    </citation>
    <scope>NUCLEOTIDE SEQUENCE</scope>
    <source>
        <strain evidence="2">CP</strain>
        <tissue evidence="2">Leaves</tissue>
    </source>
</reference>
<organism evidence="2 3">
    <name type="scientific">Acorus calamus</name>
    <name type="common">Sweet flag</name>
    <dbReference type="NCBI Taxonomy" id="4465"/>
    <lineage>
        <taxon>Eukaryota</taxon>
        <taxon>Viridiplantae</taxon>
        <taxon>Streptophyta</taxon>
        <taxon>Embryophyta</taxon>
        <taxon>Tracheophyta</taxon>
        <taxon>Spermatophyta</taxon>
        <taxon>Magnoliopsida</taxon>
        <taxon>Liliopsida</taxon>
        <taxon>Acoraceae</taxon>
        <taxon>Acorus</taxon>
    </lineage>
</organism>
<proteinExistence type="predicted"/>
<evidence type="ECO:0000313" key="2">
    <source>
        <dbReference type="EMBL" id="KAK1284304.1"/>
    </source>
</evidence>
<name>A0AAV9C6T7_ACOCL</name>
<comment type="caution">
    <text evidence="2">The sequence shown here is derived from an EMBL/GenBank/DDBJ whole genome shotgun (WGS) entry which is preliminary data.</text>
</comment>
<reference evidence="2" key="1">
    <citation type="journal article" date="2023" name="Nat. Commun.">
        <title>Diploid and tetraploid genomes of Acorus and the evolution of monocots.</title>
        <authorList>
            <person name="Ma L."/>
            <person name="Liu K.W."/>
            <person name="Li Z."/>
            <person name="Hsiao Y.Y."/>
            <person name="Qi Y."/>
            <person name="Fu T."/>
            <person name="Tang G.D."/>
            <person name="Zhang D."/>
            <person name="Sun W.H."/>
            <person name="Liu D.K."/>
            <person name="Li Y."/>
            <person name="Chen G.Z."/>
            <person name="Liu X.D."/>
            <person name="Liao X.Y."/>
            <person name="Jiang Y.T."/>
            <person name="Yu X."/>
            <person name="Hao Y."/>
            <person name="Huang J."/>
            <person name="Zhao X.W."/>
            <person name="Ke S."/>
            <person name="Chen Y.Y."/>
            <person name="Wu W.L."/>
            <person name="Hsu J.L."/>
            <person name="Lin Y.F."/>
            <person name="Huang M.D."/>
            <person name="Li C.Y."/>
            <person name="Huang L."/>
            <person name="Wang Z.W."/>
            <person name="Zhao X."/>
            <person name="Zhong W.Y."/>
            <person name="Peng D.H."/>
            <person name="Ahmad S."/>
            <person name="Lan S."/>
            <person name="Zhang J.S."/>
            <person name="Tsai W.C."/>
            <person name="Van de Peer Y."/>
            <person name="Liu Z.J."/>
        </authorList>
    </citation>
    <scope>NUCLEOTIDE SEQUENCE</scope>
    <source>
        <strain evidence="2">CP</strain>
    </source>
</reference>
<evidence type="ECO:0000313" key="3">
    <source>
        <dbReference type="Proteomes" id="UP001180020"/>
    </source>
</evidence>